<dbReference type="Proteomes" id="UP000093757">
    <property type="component" value="Unassembled WGS sequence"/>
</dbReference>
<proteinExistence type="predicted"/>
<reference evidence="6 8" key="2">
    <citation type="submission" date="2016-06" db="EMBL/GenBank/DDBJ databases">
        <authorList>
            <person name="Kjaerup R.B."/>
            <person name="Dalgaard T.S."/>
            <person name="Juul-Madsen H.R."/>
        </authorList>
    </citation>
    <scope>NUCLEOTIDE SEQUENCE [LARGE SCALE GENOMIC DNA]</scope>
    <source>
        <strain evidence="6 8">1245752.6</strain>
    </source>
</reference>
<dbReference type="RefSeq" id="WP_065137259.1">
    <property type="nucleotide sequence ID" value="NZ_JACKSU010000060.1"/>
</dbReference>
<dbReference type="OrthoDB" id="7203053at2"/>
<feature type="transmembrane region" description="Helical" evidence="5">
    <location>
        <begin position="7"/>
        <end position="26"/>
    </location>
</feature>
<feature type="transmembrane region" description="Helical" evidence="5">
    <location>
        <begin position="75"/>
        <end position="96"/>
    </location>
</feature>
<dbReference type="Gene3D" id="1.20.120.1630">
    <property type="match status" value="1"/>
</dbReference>
<accession>A0A1A6B7P2</accession>
<comment type="subcellular location">
    <subcellularLocation>
        <location evidence="1">Endomembrane system</location>
        <topology evidence="1">Multi-pass membrane protein</topology>
    </subcellularLocation>
</comment>
<dbReference type="InterPro" id="IPR007318">
    <property type="entry name" value="Phopholipid_MeTrfase"/>
</dbReference>
<evidence type="ECO:0000256" key="4">
    <source>
        <dbReference type="ARBA" id="ARBA00023136"/>
    </source>
</evidence>
<dbReference type="InterPro" id="IPR052527">
    <property type="entry name" value="Metal_cation-efflux_comp"/>
</dbReference>
<evidence type="ECO:0000256" key="2">
    <source>
        <dbReference type="ARBA" id="ARBA00022692"/>
    </source>
</evidence>
<dbReference type="Proteomes" id="UP000193928">
    <property type="component" value="Unassembled WGS sequence"/>
</dbReference>
<name>A0A1A6B7P2_MYCGO</name>
<evidence type="ECO:0000256" key="5">
    <source>
        <dbReference type="SAM" id="Phobius"/>
    </source>
</evidence>
<evidence type="ECO:0008006" key="10">
    <source>
        <dbReference type="Google" id="ProtNLM"/>
    </source>
</evidence>
<keyword evidence="9" id="KW-1185">Reference proteome</keyword>
<evidence type="ECO:0000313" key="6">
    <source>
        <dbReference type="EMBL" id="OBR98263.1"/>
    </source>
</evidence>
<dbReference type="AlphaFoldDB" id="A0A1A6B7P2"/>
<sequence>MKTVLKLISSLLYGAVVYGVLVFVPAGTWHYWQGWVFVAITMGLTITSSLWLAVNNPAALRRRMQAGPRAEGRPLQKVLITVLFLMSMGVMAFSAFDHRMGWSSVPPWVSVLGDVMVAVGLASALFVVVQNNYAAANITVEEGQTLTSDGLYGVVRHPMYSGSLIMMLGTPLALGSYWGLPIVMAGVVALVLRILDEEELLRAELAGYPEYAQRVRYRLVPHVW</sequence>
<evidence type="ECO:0000256" key="3">
    <source>
        <dbReference type="ARBA" id="ARBA00022989"/>
    </source>
</evidence>
<dbReference type="PANTHER" id="PTHR43847">
    <property type="entry name" value="BLL3993 PROTEIN"/>
    <property type="match status" value="1"/>
</dbReference>
<keyword evidence="4 5" id="KW-0472">Membrane</keyword>
<dbReference type="EMBL" id="MAEM01000531">
    <property type="protein sequence ID" value="OBR98263.1"/>
    <property type="molecule type" value="Genomic_DNA"/>
</dbReference>
<protein>
    <recommendedName>
        <fullName evidence="10">Isoprenylcysteine carboxylmethyltransferase family protein</fullName>
    </recommendedName>
</protein>
<dbReference type="Pfam" id="PF04191">
    <property type="entry name" value="PEMT"/>
    <property type="match status" value="1"/>
</dbReference>
<reference evidence="7 9" key="1">
    <citation type="submission" date="2016-01" db="EMBL/GenBank/DDBJ databases">
        <title>The new phylogeny of the genus Mycobacterium.</title>
        <authorList>
            <person name="Tarcisio F."/>
            <person name="Conor M."/>
            <person name="Antonella G."/>
            <person name="Elisabetta G."/>
            <person name="Giulia F.S."/>
            <person name="Sara T."/>
            <person name="Anna F."/>
            <person name="Clotilde B."/>
            <person name="Roberto B."/>
            <person name="Veronica D.S."/>
            <person name="Fabio R."/>
            <person name="Monica P."/>
            <person name="Olivier J."/>
            <person name="Enrico T."/>
            <person name="Nicola S."/>
        </authorList>
    </citation>
    <scope>NUCLEOTIDE SEQUENCE [LARGE SCALE GENOMIC DNA]</scope>
    <source>
        <strain evidence="7 9">DSM 44160</strain>
    </source>
</reference>
<keyword evidence="2 5" id="KW-0812">Transmembrane</keyword>
<evidence type="ECO:0000256" key="1">
    <source>
        <dbReference type="ARBA" id="ARBA00004127"/>
    </source>
</evidence>
<dbReference type="PANTHER" id="PTHR43847:SF1">
    <property type="entry name" value="BLL3993 PROTEIN"/>
    <property type="match status" value="1"/>
</dbReference>
<evidence type="ECO:0000313" key="8">
    <source>
        <dbReference type="Proteomes" id="UP000093757"/>
    </source>
</evidence>
<feature type="transmembrane region" description="Helical" evidence="5">
    <location>
        <begin position="32"/>
        <end position="54"/>
    </location>
</feature>
<feature type="transmembrane region" description="Helical" evidence="5">
    <location>
        <begin position="108"/>
        <end position="129"/>
    </location>
</feature>
<evidence type="ECO:0000313" key="9">
    <source>
        <dbReference type="Proteomes" id="UP000193928"/>
    </source>
</evidence>
<organism evidence="6 8">
    <name type="scientific">Mycobacterium gordonae</name>
    <dbReference type="NCBI Taxonomy" id="1778"/>
    <lineage>
        <taxon>Bacteria</taxon>
        <taxon>Bacillati</taxon>
        <taxon>Actinomycetota</taxon>
        <taxon>Actinomycetes</taxon>
        <taxon>Mycobacteriales</taxon>
        <taxon>Mycobacteriaceae</taxon>
        <taxon>Mycobacterium</taxon>
    </lineage>
</organism>
<dbReference type="GO" id="GO:0012505">
    <property type="term" value="C:endomembrane system"/>
    <property type="evidence" value="ECO:0007669"/>
    <property type="project" value="UniProtKB-SubCell"/>
</dbReference>
<gene>
    <name evidence="6" type="ORF">A9W98_00170</name>
    <name evidence="7" type="ORF">AWC08_10955</name>
</gene>
<feature type="transmembrane region" description="Helical" evidence="5">
    <location>
        <begin position="175"/>
        <end position="195"/>
    </location>
</feature>
<evidence type="ECO:0000313" key="7">
    <source>
        <dbReference type="EMBL" id="ORV65402.1"/>
    </source>
</evidence>
<dbReference type="EMBL" id="LQOY01000260">
    <property type="protein sequence ID" value="ORV65402.1"/>
    <property type="molecule type" value="Genomic_DNA"/>
</dbReference>
<keyword evidence="3 5" id="KW-1133">Transmembrane helix</keyword>
<comment type="caution">
    <text evidence="6">The sequence shown here is derived from an EMBL/GenBank/DDBJ whole genome shotgun (WGS) entry which is preliminary data.</text>
</comment>